<sequence>MVYETPESDRDKAINEWLPVTSNRDAKWWYSTFHNVAGVLSLPYAMAQLGWYGVSFYVKWGTRGYYTDFVMGCDIVTLYTLRQMVQMHEMIPSRLFDRYHELGQYAFGENLVLWFIIRQQLTVDVSSDIIYMVMGGQSLKKFHDLVCPNCPKIRHIFHHDFRFGPLYSFPSPKLELHIRYSTIAWIASAAKGAQPDVDYSYKDPSTSRRVFNFLAGLGEIGFAYAGHNVVLEIQATMPSTPEKPSKGPIVRKLDDNILVTLEKPLWLIATANMFVVIHFIGSYQVFAMPVFDMIESFLLPCIIWLIICKPKRFSLIWYMNWICIVFGVLLMVLSPIGGLRSIIVSAKDYKFFS</sequence>
<reference evidence="9" key="1">
    <citation type="submission" date="2019-09" db="EMBL/GenBank/DDBJ databases">
        <title>Draft genome information of white flower Hibiscus syriacus.</title>
        <authorList>
            <person name="Kim Y.-M."/>
        </authorList>
    </citation>
    <scope>NUCLEOTIDE SEQUENCE [LARGE SCALE GENOMIC DNA]</scope>
    <source>
        <strain evidence="9">YM2019G1</strain>
    </source>
</reference>
<dbReference type="GO" id="GO:0006865">
    <property type="term" value="P:amino acid transport"/>
    <property type="evidence" value="ECO:0007669"/>
    <property type="project" value="UniProtKB-KW"/>
</dbReference>
<feature type="domain" description="Amino acid transporter transmembrane" evidence="8">
    <location>
        <begin position="32"/>
        <end position="150"/>
    </location>
</feature>
<dbReference type="InterPro" id="IPR013057">
    <property type="entry name" value="AA_transpt_TM"/>
</dbReference>
<evidence type="ECO:0000256" key="1">
    <source>
        <dbReference type="ARBA" id="ARBA00004370"/>
    </source>
</evidence>
<comment type="caution">
    <text evidence="9">The sequence shown here is derived from an EMBL/GenBank/DDBJ whole genome shotgun (WGS) entry which is preliminary data.</text>
</comment>
<keyword evidence="3 7" id="KW-0812">Transmembrane</keyword>
<evidence type="ECO:0000313" key="9">
    <source>
        <dbReference type="EMBL" id="KAE8716596.1"/>
    </source>
</evidence>
<feature type="domain" description="Amino acid transporter transmembrane" evidence="8">
    <location>
        <begin position="178"/>
        <end position="243"/>
    </location>
</feature>
<keyword evidence="4" id="KW-0029">Amino-acid transport</keyword>
<feature type="transmembrane region" description="Helical" evidence="7">
    <location>
        <begin position="286"/>
        <end position="307"/>
    </location>
</feature>
<dbReference type="AlphaFoldDB" id="A0A6A3BHV2"/>
<evidence type="ECO:0000256" key="5">
    <source>
        <dbReference type="ARBA" id="ARBA00022989"/>
    </source>
</evidence>
<feature type="transmembrane region" description="Helical" evidence="7">
    <location>
        <begin position="264"/>
        <end position="280"/>
    </location>
</feature>
<dbReference type="EMBL" id="VEPZ02000843">
    <property type="protein sequence ID" value="KAE8716596.1"/>
    <property type="molecule type" value="Genomic_DNA"/>
</dbReference>
<dbReference type="GO" id="GO:0016020">
    <property type="term" value="C:membrane"/>
    <property type="evidence" value="ECO:0007669"/>
    <property type="project" value="UniProtKB-SubCell"/>
</dbReference>
<keyword evidence="6 7" id="KW-0472">Membrane</keyword>
<proteinExistence type="predicted"/>
<evidence type="ECO:0000256" key="6">
    <source>
        <dbReference type="ARBA" id="ARBA00023136"/>
    </source>
</evidence>
<feature type="transmembrane region" description="Helical" evidence="7">
    <location>
        <begin position="319"/>
        <end position="343"/>
    </location>
</feature>
<keyword evidence="10" id="KW-1185">Reference proteome</keyword>
<dbReference type="PANTHER" id="PTHR48017">
    <property type="entry name" value="OS05G0424000 PROTEIN-RELATED"/>
    <property type="match status" value="1"/>
</dbReference>
<evidence type="ECO:0000256" key="2">
    <source>
        <dbReference type="ARBA" id="ARBA00022448"/>
    </source>
</evidence>
<feature type="domain" description="Amino acid transporter transmembrane" evidence="8">
    <location>
        <begin position="254"/>
        <end position="296"/>
    </location>
</feature>
<evidence type="ECO:0000259" key="8">
    <source>
        <dbReference type="Pfam" id="PF01490"/>
    </source>
</evidence>
<gene>
    <name evidence="9" type="ORF">F3Y22_tig00110114pilonHSYRG00382</name>
</gene>
<evidence type="ECO:0000313" key="10">
    <source>
        <dbReference type="Proteomes" id="UP000436088"/>
    </source>
</evidence>
<comment type="subcellular location">
    <subcellularLocation>
        <location evidence="1">Membrane</location>
    </subcellularLocation>
</comment>
<evidence type="ECO:0000256" key="7">
    <source>
        <dbReference type="SAM" id="Phobius"/>
    </source>
</evidence>
<evidence type="ECO:0000256" key="4">
    <source>
        <dbReference type="ARBA" id="ARBA00022970"/>
    </source>
</evidence>
<keyword evidence="2" id="KW-0813">Transport</keyword>
<organism evidence="9 10">
    <name type="scientific">Hibiscus syriacus</name>
    <name type="common">Rose of Sharon</name>
    <dbReference type="NCBI Taxonomy" id="106335"/>
    <lineage>
        <taxon>Eukaryota</taxon>
        <taxon>Viridiplantae</taxon>
        <taxon>Streptophyta</taxon>
        <taxon>Embryophyta</taxon>
        <taxon>Tracheophyta</taxon>
        <taxon>Spermatophyta</taxon>
        <taxon>Magnoliopsida</taxon>
        <taxon>eudicotyledons</taxon>
        <taxon>Gunneridae</taxon>
        <taxon>Pentapetalae</taxon>
        <taxon>rosids</taxon>
        <taxon>malvids</taxon>
        <taxon>Malvales</taxon>
        <taxon>Malvaceae</taxon>
        <taxon>Malvoideae</taxon>
        <taxon>Hibiscus</taxon>
    </lineage>
</organism>
<dbReference type="Proteomes" id="UP000436088">
    <property type="component" value="Unassembled WGS sequence"/>
</dbReference>
<dbReference type="Pfam" id="PF01490">
    <property type="entry name" value="Aa_trans"/>
    <property type="match status" value="3"/>
</dbReference>
<accession>A0A6A3BHV2</accession>
<keyword evidence="5 7" id="KW-1133">Transmembrane helix</keyword>
<name>A0A6A3BHV2_HIBSY</name>
<protein>
    <recommendedName>
        <fullName evidence="8">Amino acid transporter transmembrane domain-containing protein</fullName>
    </recommendedName>
</protein>
<evidence type="ECO:0000256" key="3">
    <source>
        <dbReference type="ARBA" id="ARBA00022692"/>
    </source>
</evidence>